<evidence type="ECO:0000313" key="4">
    <source>
        <dbReference type="EMBL" id="QED37701.1"/>
    </source>
</evidence>
<dbReference type="InterPro" id="IPR006016">
    <property type="entry name" value="UspA"/>
</dbReference>
<keyword evidence="2" id="KW-0963">Cytoplasm</keyword>
<dbReference type="KEGG" id="anp:FK178_08185"/>
<keyword evidence="5" id="KW-1185">Reference proteome</keyword>
<dbReference type="RefSeq" id="WP_146833352.1">
    <property type="nucleotide sequence ID" value="NZ_CP042476.1"/>
</dbReference>
<dbReference type="Gene3D" id="3.40.50.620">
    <property type="entry name" value="HUPs"/>
    <property type="match status" value="1"/>
</dbReference>
<proteinExistence type="inferred from homology"/>
<evidence type="ECO:0000313" key="5">
    <source>
        <dbReference type="Proteomes" id="UP000321954"/>
    </source>
</evidence>
<evidence type="ECO:0000256" key="1">
    <source>
        <dbReference type="ARBA" id="ARBA00008791"/>
    </source>
</evidence>
<protein>
    <recommendedName>
        <fullName evidence="2">Universal stress protein</fullName>
    </recommendedName>
</protein>
<dbReference type="AlphaFoldDB" id="A0A5B8YJ88"/>
<dbReference type="PIRSF" id="PIRSF006276">
    <property type="entry name" value="UspA"/>
    <property type="match status" value="1"/>
</dbReference>
<comment type="similarity">
    <text evidence="1 2">Belongs to the universal stress protein A family.</text>
</comment>
<dbReference type="Proteomes" id="UP000321954">
    <property type="component" value="Chromosome"/>
</dbReference>
<dbReference type="PANTHER" id="PTHR46268:SF15">
    <property type="entry name" value="UNIVERSAL STRESS PROTEIN HP_0031"/>
    <property type="match status" value="1"/>
</dbReference>
<dbReference type="GO" id="GO:0005737">
    <property type="term" value="C:cytoplasm"/>
    <property type="evidence" value="ECO:0007669"/>
    <property type="project" value="UniProtKB-SubCell"/>
</dbReference>
<dbReference type="InterPro" id="IPR006015">
    <property type="entry name" value="Universal_stress_UspA"/>
</dbReference>
<organism evidence="4 5">
    <name type="scientific">Antarcticibacterium arcticum</name>
    <dbReference type="NCBI Taxonomy" id="2585771"/>
    <lineage>
        <taxon>Bacteria</taxon>
        <taxon>Pseudomonadati</taxon>
        <taxon>Bacteroidota</taxon>
        <taxon>Flavobacteriia</taxon>
        <taxon>Flavobacteriales</taxon>
        <taxon>Flavobacteriaceae</taxon>
        <taxon>Antarcticibacterium</taxon>
    </lineage>
</organism>
<gene>
    <name evidence="4" type="ORF">FK178_08185</name>
</gene>
<evidence type="ECO:0000259" key="3">
    <source>
        <dbReference type="Pfam" id="PF00582"/>
    </source>
</evidence>
<dbReference type="PANTHER" id="PTHR46268">
    <property type="entry name" value="STRESS RESPONSE PROTEIN NHAX"/>
    <property type="match status" value="1"/>
</dbReference>
<dbReference type="SUPFAM" id="SSF52402">
    <property type="entry name" value="Adenine nucleotide alpha hydrolases-like"/>
    <property type="match status" value="1"/>
</dbReference>
<dbReference type="EMBL" id="CP042476">
    <property type="protein sequence ID" value="QED37701.1"/>
    <property type="molecule type" value="Genomic_DNA"/>
</dbReference>
<dbReference type="OrthoDB" id="1440479at2"/>
<reference evidence="4 5" key="1">
    <citation type="submission" date="2019-08" db="EMBL/GenBank/DDBJ databases">
        <title>Antarcticibacterium arcticum sp. nov., a bacterium isolated from marine sediment of the Canadian Beaufort Sea.</title>
        <authorList>
            <person name="Lee Y.M."/>
            <person name="Baek K."/>
            <person name="Lee D.-H."/>
            <person name="Shin S.C."/>
            <person name="Jin Y.K."/>
            <person name="Park Y."/>
        </authorList>
    </citation>
    <scope>NUCLEOTIDE SEQUENCE [LARGE SCALE GENOMIC DNA]</scope>
    <source>
        <strain evidence="4 5">PAMC 28998</strain>
    </source>
</reference>
<name>A0A5B8YJ88_9FLAO</name>
<dbReference type="InterPro" id="IPR014729">
    <property type="entry name" value="Rossmann-like_a/b/a_fold"/>
</dbReference>
<dbReference type="Pfam" id="PF00582">
    <property type="entry name" value="Usp"/>
    <property type="match status" value="1"/>
</dbReference>
<sequence length="146" mass="16486">MKNILVAIDREKDADQLIAQAVKLAKISNGKIWLIHVTEGVPEDFLARETGPQYIFDKKTGNKEKEASCINRWVKDLEKEQNVNAEGVVIEGSVTKAIKKIVEEHQIEIVIAGHKKKNMLYELFTSNKKKDLVDELKIPLLAVPLV</sequence>
<feature type="domain" description="UspA" evidence="3">
    <location>
        <begin position="1"/>
        <end position="144"/>
    </location>
</feature>
<comment type="subcellular location">
    <subcellularLocation>
        <location evidence="2">Cytoplasm</location>
    </subcellularLocation>
</comment>
<evidence type="ECO:0000256" key="2">
    <source>
        <dbReference type="PIRNR" id="PIRNR006276"/>
    </source>
</evidence>
<accession>A0A5B8YJ88</accession>